<keyword evidence="3" id="KW-0472">Membrane</keyword>
<dbReference type="InterPro" id="IPR006201">
    <property type="entry name" value="Neur_channel"/>
</dbReference>
<keyword evidence="3" id="KW-1133">Transmembrane helix</keyword>
<feature type="region of interest" description="Disordered" evidence="2">
    <location>
        <begin position="717"/>
        <end position="738"/>
    </location>
</feature>
<evidence type="ECO:0000313" key="5">
    <source>
        <dbReference type="Proteomes" id="UP000013827"/>
    </source>
</evidence>
<reference evidence="4" key="2">
    <citation type="submission" date="2024-10" db="UniProtKB">
        <authorList>
            <consortium name="EnsemblProtists"/>
        </authorList>
    </citation>
    <scope>IDENTIFICATION</scope>
</reference>
<dbReference type="AlphaFoldDB" id="A0A0D3KE66"/>
<name>A0A0D3KE66_EMIH1</name>
<feature type="compositionally biased region" description="Pro residues" evidence="2">
    <location>
        <begin position="72"/>
        <end position="87"/>
    </location>
</feature>
<dbReference type="EnsemblProtists" id="EOD34051">
    <property type="protein sequence ID" value="EOD34051"/>
    <property type="gene ID" value="EMIHUDRAFT_111422"/>
</dbReference>
<feature type="transmembrane region" description="Helical" evidence="3">
    <location>
        <begin position="486"/>
        <end position="508"/>
    </location>
</feature>
<dbReference type="GeneID" id="17279322"/>
<evidence type="ECO:0000256" key="1">
    <source>
        <dbReference type="ARBA" id="ARBA00004141"/>
    </source>
</evidence>
<dbReference type="InterPro" id="IPR036734">
    <property type="entry name" value="Neur_chan_lig-bd_sf"/>
</dbReference>
<dbReference type="Proteomes" id="UP000013827">
    <property type="component" value="Unassembled WGS sequence"/>
</dbReference>
<dbReference type="InterPro" id="IPR036719">
    <property type="entry name" value="Neuro-gated_channel_TM_sf"/>
</dbReference>
<protein>
    <submittedName>
        <fullName evidence="4">Uncharacterized protein</fullName>
    </submittedName>
</protein>
<reference evidence="5" key="1">
    <citation type="journal article" date="2013" name="Nature">
        <title>Pan genome of the phytoplankton Emiliania underpins its global distribution.</title>
        <authorList>
            <person name="Read B.A."/>
            <person name="Kegel J."/>
            <person name="Klute M.J."/>
            <person name="Kuo A."/>
            <person name="Lefebvre S.C."/>
            <person name="Maumus F."/>
            <person name="Mayer C."/>
            <person name="Miller J."/>
            <person name="Monier A."/>
            <person name="Salamov A."/>
            <person name="Young J."/>
            <person name="Aguilar M."/>
            <person name="Claverie J.M."/>
            <person name="Frickenhaus S."/>
            <person name="Gonzalez K."/>
            <person name="Herman E.K."/>
            <person name="Lin Y.C."/>
            <person name="Napier J."/>
            <person name="Ogata H."/>
            <person name="Sarno A.F."/>
            <person name="Shmutz J."/>
            <person name="Schroeder D."/>
            <person name="de Vargas C."/>
            <person name="Verret F."/>
            <person name="von Dassow P."/>
            <person name="Valentin K."/>
            <person name="Van de Peer Y."/>
            <person name="Wheeler G."/>
            <person name="Dacks J.B."/>
            <person name="Delwiche C.F."/>
            <person name="Dyhrman S.T."/>
            <person name="Glockner G."/>
            <person name="John U."/>
            <person name="Richards T."/>
            <person name="Worden A.Z."/>
            <person name="Zhang X."/>
            <person name="Grigoriev I.V."/>
            <person name="Allen A.E."/>
            <person name="Bidle K."/>
            <person name="Borodovsky M."/>
            <person name="Bowler C."/>
            <person name="Brownlee C."/>
            <person name="Cock J.M."/>
            <person name="Elias M."/>
            <person name="Gladyshev V.N."/>
            <person name="Groth M."/>
            <person name="Guda C."/>
            <person name="Hadaegh A."/>
            <person name="Iglesias-Rodriguez M.D."/>
            <person name="Jenkins J."/>
            <person name="Jones B.M."/>
            <person name="Lawson T."/>
            <person name="Leese F."/>
            <person name="Lindquist E."/>
            <person name="Lobanov A."/>
            <person name="Lomsadze A."/>
            <person name="Malik S.B."/>
            <person name="Marsh M.E."/>
            <person name="Mackinder L."/>
            <person name="Mock T."/>
            <person name="Mueller-Roeber B."/>
            <person name="Pagarete A."/>
            <person name="Parker M."/>
            <person name="Probert I."/>
            <person name="Quesneville H."/>
            <person name="Raines C."/>
            <person name="Rensing S.A."/>
            <person name="Riano-Pachon D.M."/>
            <person name="Richier S."/>
            <person name="Rokitta S."/>
            <person name="Shiraiwa Y."/>
            <person name="Soanes D.M."/>
            <person name="van der Giezen M."/>
            <person name="Wahlund T.M."/>
            <person name="Williams B."/>
            <person name="Wilson W."/>
            <person name="Wolfe G."/>
            <person name="Wurch L.L."/>
        </authorList>
    </citation>
    <scope>NUCLEOTIDE SEQUENCE</scope>
</reference>
<feature type="region of interest" description="Disordered" evidence="2">
    <location>
        <begin position="68"/>
        <end position="87"/>
    </location>
</feature>
<dbReference type="GO" id="GO:0004888">
    <property type="term" value="F:transmembrane signaling receptor activity"/>
    <property type="evidence" value="ECO:0007669"/>
    <property type="project" value="InterPro"/>
</dbReference>
<comment type="subcellular location">
    <subcellularLocation>
        <location evidence="1">Membrane</location>
        <topology evidence="1">Multi-pass membrane protein</topology>
    </subcellularLocation>
</comment>
<feature type="transmembrane region" description="Helical" evidence="3">
    <location>
        <begin position="371"/>
        <end position="393"/>
    </location>
</feature>
<evidence type="ECO:0000256" key="3">
    <source>
        <dbReference type="SAM" id="Phobius"/>
    </source>
</evidence>
<evidence type="ECO:0000256" key="2">
    <source>
        <dbReference type="SAM" id="MobiDB-lite"/>
    </source>
</evidence>
<dbReference type="KEGG" id="ehx:EMIHUDRAFT_111422"/>
<feature type="transmembrane region" description="Helical" evidence="3">
    <location>
        <begin position="405"/>
        <end position="424"/>
    </location>
</feature>
<dbReference type="STRING" id="2903.R1FEY9"/>
<dbReference type="SUPFAM" id="SSF90112">
    <property type="entry name" value="Neurotransmitter-gated ion-channel transmembrane pore"/>
    <property type="match status" value="1"/>
</dbReference>
<dbReference type="PANTHER" id="PTHR18945">
    <property type="entry name" value="NEUROTRANSMITTER GATED ION CHANNEL"/>
    <property type="match status" value="1"/>
</dbReference>
<dbReference type="HOGENOM" id="CLU_294652_0_0_1"/>
<dbReference type="RefSeq" id="XP_005786480.1">
    <property type="nucleotide sequence ID" value="XM_005786423.1"/>
</dbReference>
<dbReference type="PaxDb" id="2903-EOD34051"/>
<keyword evidence="3" id="KW-0812">Transmembrane</keyword>
<sequence>MHPWDRAQIAHWLVETCCVSVEDASAYADALVSAGFDSPLALSVAHGADWPAVVRLGHQRVIQHMAGQHLPTPLPPPPSPPPSPPMPKLPLTTGIVAAVGEKATEGAWDLGRRFRPRQKLSAPAYTAAGLCRVVRVRAVVERLLNIDLKGMTFTANLKYEASWTDGDILPMLRKLQPEDDPLHKTRASGESEADRAERQQRQEKRLNDLLDDKKSGQKDLYFTGLDGERFFAPRLYFRNLAESGETETWLKIYLDPSCDDSVVVCLSSKCTGTFQEQFELEHFPFDEQDLTMEMASEHAREDGSGFSVQLERNDNDMYRSFVITRGFLQSSSYTLKERLRFTRDTTLPSESNSGKTYPLLQIGMRVRRHSFFWIFSVVVPLFFLTTALATSFVVNEDEFADRASITLTALLAIVAFQPVIADRLPDDCNTMTLVDLYVFICFAFAFILIMVQSVNAMYVNSSDTDLLEPTYAEEIGGKPYRISSPFVVTICVWVGFHLFIGLYVYMIIKWRRSRSRFWKSQNNVLWLGPLNADLIGPRGERTSSDKDERKKKVEQIICSRLRELPALRAQGHHVKGASLWNIEDAQEQLRQEHDKNERLHLRLLDCLLRLDGTLARLLSPTAPKPSSTCALVVMDTARGAEALLDLVKEEPERWSAFVEEVEMEVALATAPDERAKALLTELFASHDHDWTIPDKVKETLEKLRVSRSVAPRLERLKSLEVSEEQPPSGTESRPPLVKRASDGSLLSLSSRHFKPATGRVRLEALNPSWISLLDEFRPLPPRREPLLSLGPLASSKLCSADLDIVWPSGGVGARPAYLEFSEVAAVTIPRASRAANQIPEEATHFAYVSITSAMLAAGEEARQPRLILPHGGFAYWSQQPYEQGEAEDSQRKICRPALVTRITEGPGMSFHRRVLTKEEHGALKDYQLLPVTLPSLRQIKVRRFCWIPPTCPRAGKTDCHCVRQLELGSALICPHGGFAYTYSDDDNKHTRKFDCVMRLKLPSQDLPPARSECISRPHQIDAALSRVSVRAD</sequence>
<evidence type="ECO:0000313" key="4">
    <source>
        <dbReference type="EnsemblProtists" id="EOD34051"/>
    </source>
</evidence>
<dbReference type="GO" id="GO:0005230">
    <property type="term" value="F:extracellular ligand-gated monoatomic ion channel activity"/>
    <property type="evidence" value="ECO:0007669"/>
    <property type="project" value="InterPro"/>
</dbReference>
<accession>A0A0D3KE66</accession>
<dbReference type="Gene3D" id="2.70.170.10">
    <property type="entry name" value="Neurotransmitter-gated ion-channel ligand-binding domain"/>
    <property type="match status" value="1"/>
</dbReference>
<dbReference type="GO" id="GO:0016020">
    <property type="term" value="C:membrane"/>
    <property type="evidence" value="ECO:0007669"/>
    <property type="project" value="UniProtKB-SubCell"/>
</dbReference>
<dbReference type="Gene3D" id="1.20.58.390">
    <property type="entry name" value="Neurotransmitter-gated ion-channel transmembrane domain"/>
    <property type="match status" value="1"/>
</dbReference>
<keyword evidence="5" id="KW-1185">Reference proteome</keyword>
<organism evidence="4 5">
    <name type="scientific">Emiliania huxleyi (strain CCMP1516)</name>
    <dbReference type="NCBI Taxonomy" id="280463"/>
    <lineage>
        <taxon>Eukaryota</taxon>
        <taxon>Haptista</taxon>
        <taxon>Haptophyta</taxon>
        <taxon>Prymnesiophyceae</taxon>
        <taxon>Isochrysidales</taxon>
        <taxon>Noelaerhabdaceae</taxon>
        <taxon>Emiliania</taxon>
    </lineage>
</organism>
<proteinExistence type="predicted"/>
<feature type="transmembrane region" description="Helical" evidence="3">
    <location>
        <begin position="436"/>
        <end position="458"/>
    </location>
</feature>
<feature type="region of interest" description="Disordered" evidence="2">
    <location>
        <begin position="175"/>
        <end position="201"/>
    </location>
</feature>
<dbReference type="InterPro" id="IPR038050">
    <property type="entry name" value="Neuro_actylchol_rec"/>
</dbReference>